<keyword evidence="4" id="KW-0547">Nucleotide-binding</keyword>
<feature type="transmembrane region" description="Helical" evidence="8">
    <location>
        <begin position="35"/>
        <end position="54"/>
    </location>
</feature>
<evidence type="ECO:0000259" key="9">
    <source>
        <dbReference type="PROSITE" id="PS50893"/>
    </source>
</evidence>
<evidence type="ECO:0000256" key="2">
    <source>
        <dbReference type="ARBA" id="ARBA00022448"/>
    </source>
</evidence>
<keyword evidence="12" id="KW-1185">Reference proteome</keyword>
<feature type="transmembrane region" description="Helical" evidence="8">
    <location>
        <begin position="196"/>
        <end position="216"/>
    </location>
</feature>
<dbReference type="SUPFAM" id="SSF52540">
    <property type="entry name" value="P-loop containing nucleoside triphosphate hydrolases"/>
    <property type="match status" value="1"/>
</dbReference>
<dbReference type="InterPro" id="IPR011527">
    <property type="entry name" value="ABC1_TM_dom"/>
</dbReference>
<evidence type="ECO:0000256" key="6">
    <source>
        <dbReference type="ARBA" id="ARBA00022989"/>
    </source>
</evidence>
<dbReference type="CDD" id="cd03251">
    <property type="entry name" value="ABCC_MsbA"/>
    <property type="match status" value="1"/>
</dbReference>
<feature type="transmembrane region" description="Helical" evidence="8">
    <location>
        <begin position="173"/>
        <end position="190"/>
    </location>
</feature>
<dbReference type="InterPro" id="IPR003593">
    <property type="entry name" value="AAA+_ATPase"/>
</dbReference>
<proteinExistence type="predicted"/>
<evidence type="ECO:0000313" key="12">
    <source>
        <dbReference type="Proteomes" id="UP001595925"/>
    </source>
</evidence>
<dbReference type="SMART" id="SM00382">
    <property type="entry name" value="AAA"/>
    <property type="match status" value="1"/>
</dbReference>
<keyword evidence="6 8" id="KW-1133">Transmembrane helix</keyword>
<dbReference type="InterPro" id="IPR017871">
    <property type="entry name" value="ABC_transporter-like_CS"/>
</dbReference>
<gene>
    <name evidence="11" type="ORF">ACFPFO_09605</name>
</gene>
<evidence type="ECO:0000256" key="4">
    <source>
        <dbReference type="ARBA" id="ARBA00022741"/>
    </source>
</evidence>
<dbReference type="GO" id="GO:0016020">
    <property type="term" value="C:membrane"/>
    <property type="evidence" value="ECO:0007669"/>
    <property type="project" value="UniProtKB-SubCell"/>
</dbReference>
<dbReference type="InterPro" id="IPR039421">
    <property type="entry name" value="Type_1_exporter"/>
</dbReference>
<evidence type="ECO:0000256" key="7">
    <source>
        <dbReference type="ARBA" id="ARBA00023136"/>
    </source>
</evidence>
<dbReference type="CDD" id="cd18565">
    <property type="entry name" value="ABC_6TM_exporter_like"/>
    <property type="match status" value="1"/>
</dbReference>
<dbReference type="PANTHER" id="PTHR24221:SF654">
    <property type="entry name" value="ATP-BINDING CASSETTE SUB-FAMILY B MEMBER 6"/>
    <property type="match status" value="1"/>
</dbReference>
<dbReference type="Pfam" id="PF00005">
    <property type="entry name" value="ABC_tran"/>
    <property type="match status" value="1"/>
</dbReference>
<dbReference type="SUPFAM" id="SSF90123">
    <property type="entry name" value="ABC transporter transmembrane region"/>
    <property type="match status" value="1"/>
</dbReference>
<keyword evidence="2" id="KW-0813">Transport</keyword>
<dbReference type="FunFam" id="3.40.50.300:FF:000287">
    <property type="entry name" value="Multidrug ABC transporter ATP-binding protein"/>
    <property type="match status" value="1"/>
</dbReference>
<dbReference type="PROSITE" id="PS50893">
    <property type="entry name" value="ABC_TRANSPORTER_2"/>
    <property type="match status" value="1"/>
</dbReference>
<sequence length="640" mass="71479">MSTDADPDSTLLNEHREDVSRPIVRLFTEYGRDDLHWFVVGVLASTMARFLGLVPPIILGAAIDAIFNDSAAYTLPVIPNAWIPATETGQFWLSAALMGGTMALAAVMHFFRQSTLNLFSHRVKHEVRTSSYQAMQRLDMDFFNEMQTGQLMSILNNDTNRLELFLDNMTDSVIQLVVLVIGIGGVLLWINWQLALVTLFVIPLAALFTYWFMSIVEEMYADIRETVGDLNTRLENNLGGIEVIKSATTEEFEDERVRDASYEYFRRDWLALRMNFIYRPGLQILTSIAFVATFIVGGLWVISGPPGPFTGNLSIGNLVTFLLLTQQLVDPLAQMSEAVDRYEDAKASSSRIFALMSIPVSIRSAEGATDLGDVRGRVEYDDVDFSYGDEEPVLHDIDFEVEPGQTIGLVGPTGAGKTTILKLLLRLYDVDSGAVRVDGHDVREVTVESLRESIGYVSQDPFLFDGTVRENIVYGAFDATDEEVERATKRAEAHEFIERMPEGYDTRVGERGVMLSGGQRQRICIARTILNDPSILIFDEATSAVDTETEMLIQRSLDDLTEDRTTFIIAHRLSTVRKADEVLVVEDGRIVERGDHEALLEEDGLYANLWSVQAGEMDALDPEFIEQASERAAMGVRGED</sequence>
<accession>A0ABD5QE53</accession>
<dbReference type="InterPro" id="IPR036640">
    <property type="entry name" value="ABC1_TM_sf"/>
</dbReference>
<evidence type="ECO:0000256" key="1">
    <source>
        <dbReference type="ARBA" id="ARBA00004141"/>
    </source>
</evidence>
<dbReference type="Proteomes" id="UP001595925">
    <property type="component" value="Unassembled WGS sequence"/>
</dbReference>
<name>A0ABD5QE53_9EURY</name>
<keyword evidence="3 8" id="KW-0812">Transmembrane</keyword>
<dbReference type="AlphaFoldDB" id="A0ABD5QE53"/>
<organism evidence="11 12">
    <name type="scientific">Saliphagus infecundisoli</name>
    <dbReference type="NCBI Taxonomy" id="1849069"/>
    <lineage>
        <taxon>Archaea</taxon>
        <taxon>Methanobacteriati</taxon>
        <taxon>Methanobacteriota</taxon>
        <taxon>Stenosarchaea group</taxon>
        <taxon>Halobacteria</taxon>
        <taxon>Halobacteriales</taxon>
        <taxon>Natrialbaceae</taxon>
        <taxon>Saliphagus</taxon>
    </lineage>
</organism>
<reference evidence="11 12" key="1">
    <citation type="journal article" date="2019" name="Int. J. Syst. Evol. Microbiol.">
        <title>The Global Catalogue of Microorganisms (GCM) 10K type strain sequencing project: providing services to taxonomists for standard genome sequencing and annotation.</title>
        <authorList>
            <consortium name="The Broad Institute Genomics Platform"/>
            <consortium name="The Broad Institute Genome Sequencing Center for Infectious Disease"/>
            <person name="Wu L."/>
            <person name="Ma J."/>
        </authorList>
    </citation>
    <scope>NUCLEOTIDE SEQUENCE [LARGE SCALE GENOMIC DNA]</scope>
    <source>
        <strain evidence="11 12">CGMCC 1.15824</strain>
    </source>
</reference>
<dbReference type="Gene3D" id="1.20.1560.10">
    <property type="entry name" value="ABC transporter type 1, transmembrane domain"/>
    <property type="match status" value="1"/>
</dbReference>
<feature type="domain" description="ABC transporter" evidence="9">
    <location>
        <begin position="378"/>
        <end position="612"/>
    </location>
</feature>
<protein>
    <submittedName>
        <fullName evidence="11">ABC transporter ATP-binding protein</fullName>
    </submittedName>
</protein>
<dbReference type="RefSeq" id="WP_224826951.1">
    <property type="nucleotide sequence ID" value="NZ_JAIVEF010000001.1"/>
</dbReference>
<dbReference type="PROSITE" id="PS50929">
    <property type="entry name" value="ABC_TM1F"/>
    <property type="match status" value="1"/>
</dbReference>
<dbReference type="EMBL" id="JBHSJG010000036">
    <property type="protein sequence ID" value="MFC4988002.1"/>
    <property type="molecule type" value="Genomic_DNA"/>
</dbReference>
<evidence type="ECO:0000256" key="8">
    <source>
        <dbReference type="SAM" id="Phobius"/>
    </source>
</evidence>
<evidence type="ECO:0000256" key="3">
    <source>
        <dbReference type="ARBA" id="ARBA00022692"/>
    </source>
</evidence>
<dbReference type="PANTHER" id="PTHR24221">
    <property type="entry name" value="ATP-BINDING CASSETTE SUB-FAMILY B"/>
    <property type="match status" value="1"/>
</dbReference>
<feature type="transmembrane region" description="Helical" evidence="8">
    <location>
        <begin position="91"/>
        <end position="111"/>
    </location>
</feature>
<keyword evidence="5 11" id="KW-0067">ATP-binding</keyword>
<dbReference type="GO" id="GO:0005524">
    <property type="term" value="F:ATP binding"/>
    <property type="evidence" value="ECO:0007669"/>
    <property type="project" value="UniProtKB-KW"/>
</dbReference>
<evidence type="ECO:0000259" key="10">
    <source>
        <dbReference type="PROSITE" id="PS50929"/>
    </source>
</evidence>
<feature type="domain" description="ABC transmembrane type-1" evidence="10">
    <location>
        <begin position="39"/>
        <end position="344"/>
    </location>
</feature>
<dbReference type="InterPro" id="IPR003439">
    <property type="entry name" value="ABC_transporter-like_ATP-bd"/>
</dbReference>
<evidence type="ECO:0000256" key="5">
    <source>
        <dbReference type="ARBA" id="ARBA00022840"/>
    </source>
</evidence>
<evidence type="ECO:0000313" key="11">
    <source>
        <dbReference type="EMBL" id="MFC4988002.1"/>
    </source>
</evidence>
<keyword evidence="7 8" id="KW-0472">Membrane</keyword>
<dbReference type="InterPro" id="IPR027417">
    <property type="entry name" value="P-loop_NTPase"/>
</dbReference>
<comment type="subcellular location">
    <subcellularLocation>
        <location evidence="1">Membrane</location>
        <topology evidence="1">Multi-pass membrane protein</topology>
    </subcellularLocation>
</comment>
<dbReference type="PROSITE" id="PS00211">
    <property type="entry name" value="ABC_TRANSPORTER_1"/>
    <property type="match status" value="1"/>
</dbReference>
<dbReference type="Gene3D" id="3.40.50.300">
    <property type="entry name" value="P-loop containing nucleotide triphosphate hydrolases"/>
    <property type="match status" value="1"/>
</dbReference>
<dbReference type="Pfam" id="PF00664">
    <property type="entry name" value="ABC_membrane"/>
    <property type="match status" value="1"/>
</dbReference>
<feature type="transmembrane region" description="Helical" evidence="8">
    <location>
        <begin position="282"/>
        <end position="302"/>
    </location>
</feature>
<comment type="caution">
    <text evidence="11">The sequence shown here is derived from an EMBL/GenBank/DDBJ whole genome shotgun (WGS) entry which is preliminary data.</text>
</comment>